<dbReference type="PANTHER" id="PTHR45738">
    <property type="entry name" value="POLYPHOSPHOINOSITIDE PHOSPHATASE"/>
    <property type="match status" value="1"/>
</dbReference>
<feature type="compositionally biased region" description="Polar residues" evidence="4">
    <location>
        <begin position="700"/>
        <end position="711"/>
    </location>
</feature>
<proteinExistence type="predicted"/>
<evidence type="ECO:0000256" key="1">
    <source>
        <dbReference type="ARBA" id="ARBA00004308"/>
    </source>
</evidence>
<keyword evidence="7" id="KW-1185">Reference proteome</keyword>
<keyword evidence="3" id="KW-0472">Membrane</keyword>
<dbReference type="Proteomes" id="UP001165289">
    <property type="component" value="Unassembled WGS sequence"/>
</dbReference>
<comment type="subcellular location">
    <subcellularLocation>
        <location evidence="1">Endomembrane system</location>
    </subcellularLocation>
</comment>
<keyword evidence="2" id="KW-0378">Hydrolase</keyword>
<comment type="caution">
    <text evidence="6">The sequence shown here is derived from an EMBL/GenBank/DDBJ whole genome shotgun (WGS) entry which is preliminary data.</text>
</comment>
<dbReference type="InterPro" id="IPR043573">
    <property type="entry name" value="Fig4-like"/>
</dbReference>
<sequence>MPKEKCLGFKEVTRTIHRISIYQTNARIYVIGSDFSQSYYRLLKIDRTEPKSLLIDDDNRKYTEKEMDEILKMIDGGNTNSVNKTSGLQKTASSFGIVGFVRFLEGYYILMITKRRKVAIIGGHLIYKIEDAVLLYISPTANKLNPEESRYVKTFLNVDLSSNFYFSYSYDLTNTLQTLMRLHPTQPPPATKFVWNSHLLKDFKHRVNPEWVLPVVHGFISQNCINVFGRSLYVTLIARRSRYYAGTRYLKRGMDDLGNVANDVETEQIVYESYSISHRTGKYTSFVQLRGSVPGFWSQDIQGVKPKPPIRIDRGSPFFVGAARHFNSCLARYGCPVVIFNLVKKKEKRPHESLLSHELESSVTYLNQFLPPDFKIHYLHCDMARITRSKERSIIDLLENLSKRVVKLNGFFHSGCELACNQVRSNPDWEGMGGRFYTPDTPGRDQTGVVRVNCVDCLDRTNTAQFMIGKCALGFQLYALGVVDNPQLYFDSDIVKMFEEMYEAHGDTIALQYGGSNLVHRIRTYRKISPITSHGRDIMQTVARYYNNAFADQDKQMAINLFLGVYIPEDNTSHLWELSTDYYLHHLFTTSLVCPRPLSYTKWWTDDVIMSLPRPVFQAQGIVTENISPHLQVNLSNSPLDEYIKPKYVKQVPSLSYKYEEFYSPNELTVLHKLFSYTLNSQYSTTEYMPTDAKDMSPFTVRTRSSGQSKVVQGKKVATERKTIGGTPAQPGSDEDDDELSDNSSDSDTDSLLGGIAHYRESYLSLGTSGKHVNTPKHASSISTTNIRYGFDLEEPDPSSLSLYQTTELSYQQCFADANHGEKLTVEQASNDLKNWITASPEYIDNQSNPLPTVSDESLKIYSDSVLVSKNGPKDPLAPCMELYYMYEKPLSIPRYDPLF</sequence>
<accession>A0AAV7KBS8</accession>
<dbReference type="GO" id="GO:0012505">
    <property type="term" value="C:endomembrane system"/>
    <property type="evidence" value="ECO:0007669"/>
    <property type="project" value="UniProtKB-SubCell"/>
</dbReference>
<reference evidence="6 7" key="1">
    <citation type="journal article" date="2023" name="BMC Biol.">
        <title>The compact genome of the sponge Oopsacas minuta (Hexactinellida) is lacking key metazoan core genes.</title>
        <authorList>
            <person name="Santini S."/>
            <person name="Schenkelaars Q."/>
            <person name="Jourda C."/>
            <person name="Duchesne M."/>
            <person name="Belahbib H."/>
            <person name="Rocher C."/>
            <person name="Selva M."/>
            <person name="Riesgo A."/>
            <person name="Vervoort M."/>
            <person name="Leys S.P."/>
            <person name="Kodjabachian L."/>
            <person name="Le Bivic A."/>
            <person name="Borchiellini C."/>
            <person name="Claverie J.M."/>
            <person name="Renard E."/>
        </authorList>
    </citation>
    <scope>NUCLEOTIDE SEQUENCE [LARGE SCALE GENOMIC DNA]</scope>
    <source>
        <strain evidence="6">SPO-2</strain>
    </source>
</reference>
<name>A0AAV7KBS8_9METZ</name>
<evidence type="ECO:0000313" key="6">
    <source>
        <dbReference type="EMBL" id="KAI6657544.1"/>
    </source>
</evidence>
<dbReference type="Pfam" id="PF02383">
    <property type="entry name" value="Syja_N"/>
    <property type="match status" value="1"/>
</dbReference>
<dbReference type="GO" id="GO:0046856">
    <property type="term" value="P:phosphatidylinositol dephosphorylation"/>
    <property type="evidence" value="ECO:0007669"/>
    <property type="project" value="InterPro"/>
</dbReference>
<evidence type="ECO:0000256" key="2">
    <source>
        <dbReference type="ARBA" id="ARBA00022801"/>
    </source>
</evidence>
<dbReference type="PANTHER" id="PTHR45738:SF5">
    <property type="entry name" value="POLYPHOSPHOINOSITIDE PHOSPHATASE"/>
    <property type="match status" value="1"/>
</dbReference>
<evidence type="ECO:0000313" key="7">
    <source>
        <dbReference type="Proteomes" id="UP001165289"/>
    </source>
</evidence>
<dbReference type="PROSITE" id="PS50275">
    <property type="entry name" value="SAC"/>
    <property type="match status" value="1"/>
</dbReference>
<feature type="compositionally biased region" description="Acidic residues" evidence="4">
    <location>
        <begin position="733"/>
        <end position="749"/>
    </location>
</feature>
<gene>
    <name evidence="6" type="ORF">LOD99_288</name>
</gene>
<feature type="region of interest" description="Disordered" evidence="4">
    <location>
        <begin position="689"/>
        <end position="752"/>
    </location>
</feature>
<feature type="domain" description="SAC" evidence="5">
    <location>
        <begin position="155"/>
        <end position="515"/>
    </location>
</feature>
<evidence type="ECO:0000256" key="3">
    <source>
        <dbReference type="ARBA" id="ARBA00023136"/>
    </source>
</evidence>
<dbReference type="InterPro" id="IPR002013">
    <property type="entry name" value="SAC_dom"/>
</dbReference>
<organism evidence="6 7">
    <name type="scientific">Oopsacas minuta</name>
    <dbReference type="NCBI Taxonomy" id="111878"/>
    <lineage>
        <taxon>Eukaryota</taxon>
        <taxon>Metazoa</taxon>
        <taxon>Porifera</taxon>
        <taxon>Hexactinellida</taxon>
        <taxon>Hexasterophora</taxon>
        <taxon>Lyssacinosida</taxon>
        <taxon>Leucopsacidae</taxon>
        <taxon>Oopsacas</taxon>
    </lineage>
</organism>
<protein>
    <submittedName>
        <fullName evidence="6">Synaptojanin-1 isoform X3</fullName>
    </submittedName>
</protein>
<dbReference type="AlphaFoldDB" id="A0AAV7KBS8"/>
<dbReference type="EMBL" id="JAKMXF010000111">
    <property type="protein sequence ID" value="KAI6657544.1"/>
    <property type="molecule type" value="Genomic_DNA"/>
</dbReference>
<evidence type="ECO:0000256" key="4">
    <source>
        <dbReference type="SAM" id="MobiDB-lite"/>
    </source>
</evidence>
<evidence type="ECO:0000259" key="5">
    <source>
        <dbReference type="PROSITE" id="PS50275"/>
    </source>
</evidence>
<dbReference type="GO" id="GO:0043813">
    <property type="term" value="F:phosphatidylinositol-3,5-bisphosphate 5-phosphatase activity"/>
    <property type="evidence" value="ECO:0007669"/>
    <property type="project" value="InterPro"/>
</dbReference>